<protein>
    <recommendedName>
        <fullName evidence="4">Retrotransposon gag domain-containing protein</fullName>
    </recommendedName>
</protein>
<accession>A0A484N3N6</accession>
<name>A0A484N3N6_9ASTE</name>
<evidence type="ECO:0000313" key="3">
    <source>
        <dbReference type="Proteomes" id="UP000595140"/>
    </source>
</evidence>
<sequence>MSNTSTHAHDNTQQVGDDHNDAETEASSFVPQQNAGQPNVPLNAGDNQNFGNPPETVMPAFMTQFLQQMANAPMFQQPQPPRRHITFKTLKDNGAEEFLGDRVVESQVALDWIEQVARVLNDLDVPVVDHPKLASQLLRKGAYEWWKQQKWSEFMELEQGDMTLAELRQKFDHLAQFAPTLVSTPADRIEEFMKRLRPNVRPYVSTVVTTDFSVAYDLMAKAEKAVDDLKASLGAGGYPEPLPARHQRGTERKEILGRY</sequence>
<gene>
    <name evidence="2" type="ORF">CCAM_LOCUS37458</name>
</gene>
<evidence type="ECO:0008006" key="4">
    <source>
        <dbReference type="Google" id="ProtNLM"/>
    </source>
</evidence>
<proteinExistence type="predicted"/>
<keyword evidence="3" id="KW-1185">Reference proteome</keyword>
<feature type="compositionally biased region" description="Polar residues" evidence="1">
    <location>
        <begin position="1"/>
        <end position="15"/>
    </location>
</feature>
<feature type="region of interest" description="Disordered" evidence="1">
    <location>
        <begin position="237"/>
        <end position="259"/>
    </location>
</feature>
<feature type="region of interest" description="Disordered" evidence="1">
    <location>
        <begin position="1"/>
        <end position="55"/>
    </location>
</feature>
<evidence type="ECO:0000313" key="2">
    <source>
        <dbReference type="EMBL" id="VFQ95682.1"/>
    </source>
</evidence>
<reference evidence="2 3" key="1">
    <citation type="submission" date="2018-04" db="EMBL/GenBank/DDBJ databases">
        <authorList>
            <person name="Vogel A."/>
        </authorList>
    </citation>
    <scope>NUCLEOTIDE SEQUENCE [LARGE SCALE GENOMIC DNA]</scope>
</reference>
<dbReference type="Proteomes" id="UP000595140">
    <property type="component" value="Unassembled WGS sequence"/>
</dbReference>
<dbReference type="AlphaFoldDB" id="A0A484N3N6"/>
<feature type="compositionally biased region" description="Basic and acidic residues" evidence="1">
    <location>
        <begin position="248"/>
        <end position="259"/>
    </location>
</feature>
<dbReference type="EMBL" id="OOIL02005600">
    <property type="protein sequence ID" value="VFQ95682.1"/>
    <property type="molecule type" value="Genomic_DNA"/>
</dbReference>
<organism evidence="2 3">
    <name type="scientific">Cuscuta campestris</name>
    <dbReference type="NCBI Taxonomy" id="132261"/>
    <lineage>
        <taxon>Eukaryota</taxon>
        <taxon>Viridiplantae</taxon>
        <taxon>Streptophyta</taxon>
        <taxon>Embryophyta</taxon>
        <taxon>Tracheophyta</taxon>
        <taxon>Spermatophyta</taxon>
        <taxon>Magnoliopsida</taxon>
        <taxon>eudicotyledons</taxon>
        <taxon>Gunneridae</taxon>
        <taxon>Pentapetalae</taxon>
        <taxon>asterids</taxon>
        <taxon>lamiids</taxon>
        <taxon>Solanales</taxon>
        <taxon>Convolvulaceae</taxon>
        <taxon>Cuscuteae</taxon>
        <taxon>Cuscuta</taxon>
        <taxon>Cuscuta subgen. Grammica</taxon>
        <taxon>Cuscuta sect. Cleistogrammica</taxon>
    </lineage>
</organism>
<evidence type="ECO:0000256" key="1">
    <source>
        <dbReference type="SAM" id="MobiDB-lite"/>
    </source>
</evidence>
<feature type="compositionally biased region" description="Polar residues" evidence="1">
    <location>
        <begin position="25"/>
        <end position="37"/>
    </location>
</feature>
<dbReference type="OrthoDB" id="1419154at2759"/>